<organism evidence="2">
    <name type="scientific">uncultured Pseudonocardia sp</name>
    <dbReference type="NCBI Taxonomy" id="211455"/>
    <lineage>
        <taxon>Bacteria</taxon>
        <taxon>Bacillati</taxon>
        <taxon>Actinomycetota</taxon>
        <taxon>Actinomycetes</taxon>
        <taxon>Pseudonocardiales</taxon>
        <taxon>Pseudonocardiaceae</taxon>
        <taxon>Pseudonocardia</taxon>
        <taxon>environmental samples</taxon>
    </lineage>
</organism>
<feature type="non-terminal residue" evidence="2">
    <location>
        <position position="105"/>
    </location>
</feature>
<reference evidence="2" key="1">
    <citation type="submission" date="2020-02" db="EMBL/GenBank/DDBJ databases">
        <authorList>
            <person name="Meier V. D."/>
        </authorList>
    </citation>
    <scope>NUCLEOTIDE SEQUENCE</scope>
    <source>
        <strain evidence="2">AVDCRST_MAG66</strain>
    </source>
</reference>
<proteinExistence type="predicted"/>
<accession>A0A6J4Q2Y7</accession>
<feature type="region of interest" description="Disordered" evidence="1">
    <location>
        <begin position="1"/>
        <end position="105"/>
    </location>
</feature>
<dbReference type="AlphaFoldDB" id="A0A6J4Q2Y7"/>
<feature type="compositionally biased region" description="Low complexity" evidence="1">
    <location>
        <begin position="59"/>
        <end position="99"/>
    </location>
</feature>
<feature type="non-terminal residue" evidence="2">
    <location>
        <position position="1"/>
    </location>
</feature>
<name>A0A6J4Q2Y7_9PSEU</name>
<dbReference type="EMBL" id="CADCUS010000475">
    <property type="protein sequence ID" value="CAA9430652.1"/>
    <property type="molecule type" value="Genomic_DNA"/>
</dbReference>
<gene>
    <name evidence="2" type="ORF">AVDCRST_MAG66-3273</name>
</gene>
<sequence>CTEEGRTGPAGRPAAPAPSALTGSRSDRRVGVTCGELRARRRWSGPPSARGMCAPRRLGVAAAPGRRVPAGPGAGSPPGLLRGSSAAPPSSPPACAARPYPGSCG</sequence>
<evidence type="ECO:0000313" key="2">
    <source>
        <dbReference type="EMBL" id="CAA9430652.1"/>
    </source>
</evidence>
<protein>
    <submittedName>
        <fullName evidence="2">Uncharacterized protein</fullName>
    </submittedName>
</protein>
<feature type="compositionally biased region" description="Low complexity" evidence="1">
    <location>
        <begin position="7"/>
        <end position="18"/>
    </location>
</feature>
<evidence type="ECO:0000256" key="1">
    <source>
        <dbReference type="SAM" id="MobiDB-lite"/>
    </source>
</evidence>